<accession>A0A9X9Q1S1</accession>
<dbReference type="AlphaFoldDB" id="A0A9X9Q1S1"/>
<evidence type="ECO:0000313" key="2">
    <source>
        <dbReference type="EMBL" id="VCW97085.1"/>
    </source>
</evidence>
<name>A0A9X9Q1S1_GULGU</name>
<keyword evidence="3" id="KW-1185">Reference proteome</keyword>
<protein>
    <submittedName>
        <fullName evidence="2">Uncharacterized protein</fullName>
    </submittedName>
</protein>
<sequence>MRAGACKGARVGSSPQSRQPIFSPSFPAGPSAAPTENPAPAGRTPENFHFLLKKKKIFFCTKLFKREKRSHEL</sequence>
<evidence type="ECO:0000313" key="3">
    <source>
        <dbReference type="Proteomes" id="UP000269945"/>
    </source>
</evidence>
<proteinExistence type="predicted"/>
<dbReference type="Proteomes" id="UP000269945">
    <property type="component" value="Unassembled WGS sequence"/>
</dbReference>
<dbReference type="EMBL" id="CYRY02020528">
    <property type="protein sequence ID" value="VCW97085.1"/>
    <property type="molecule type" value="Genomic_DNA"/>
</dbReference>
<feature type="region of interest" description="Disordered" evidence="1">
    <location>
        <begin position="1"/>
        <end position="45"/>
    </location>
</feature>
<feature type="compositionally biased region" description="Low complexity" evidence="1">
    <location>
        <begin position="20"/>
        <end position="34"/>
    </location>
</feature>
<gene>
    <name evidence="2" type="ORF">BN2614_LOCUS5</name>
</gene>
<comment type="caution">
    <text evidence="2">The sequence shown here is derived from an EMBL/GenBank/DDBJ whole genome shotgun (WGS) entry which is preliminary data.</text>
</comment>
<reference evidence="2 3" key="1">
    <citation type="submission" date="2018-10" db="EMBL/GenBank/DDBJ databases">
        <authorList>
            <person name="Ekblom R."/>
            <person name="Jareborg N."/>
        </authorList>
    </citation>
    <scope>NUCLEOTIDE SEQUENCE [LARGE SCALE GENOMIC DNA]</scope>
    <source>
        <tissue evidence="2">Muscle</tissue>
    </source>
</reference>
<evidence type="ECO:0000256" key="1">
    <source>
        <dbReference type="SAM" id="MobiDB-lite"/>
    </source>
</evidence>
<organism evidence="2 3">
    <name type="scientific">Gulo gulo</name>
    <name type="common">Wolverine</name>
    <name type="synonym">Gluton</name>
    <dbReference type="NCBI Taxonomy" id="48420"/>
    <lineage>
        <taxon>Eukaryota</taxon>
        <taxon>Metazoa</taxon>
        <taxon>Chordata</taxon>
        <taxon>Craniata</taxon>
        <taxon>Vertebrata</taxon>
        <taxon>Euteleostomi</taxon>
        <taxon>Mammalia</taxon>
        <taxon>Eutheria</taxon>
        <taxon>Laurasiatheria</taxon>
        <taxon>Carnivora</taxon>
        <taxon>Caniformia</taxon>
        <taxon>Musteloidea</taxon>
        <taxon>Mustelidae</taxon>
        <taxon>Guloninae</taxon>
        <taxon>Gulo</taxon>
    </lineage>
</organism>
<feature type="non-terminal residue" evidence="2">
    <location>
        <position position="73"/>
    </location>
</feature>